<evidence type="ECO:0000259" key="3">
    <source>
        <dbReference type="Pfam" id="PF01108"/>
    </source>
</evidence>
<feature type="region of interest" description="Disordered" evidence="1">
    <location>
        <begin position="279"/>
        <end position="319"/>
    </location>
</feature>
<dbReference type="InterPro" id="IPR013783">
    <property type="entry name" value="Ig-like_fold"/>
</dbReference>
<dbReference type="Pfam" id="PF09294">
    <property type="entry name" value="Interfer-bind"/>
    <property type="match status" value="1"/>
</dbReference>
<proteinExistence type="predicted"/>
<dbReference type="Ensembl" id="ENSAMXT00005012154.1">
    <property type="protein sequence ID" value="ENSAMXP00005010932.1"/>
    <property type="gene ID" value="ENSAMXG00005006055.1"/>
</dbReference>
<dbReference type="InterPro" id="IPR015373">
    <property type="entry name" value="Interferon/interleukin_rcp_dom"/>
</dbReference>
<dbReference type="AlphaFoldDB" id="A0A8B9HIW4"/>
<feature type="compositionally biased region" description="Polar residues" evidence="1">
    <location>
        <begin position="426"/>
        <end position="449"/>
    </location>
</feature>
<accession>A0A8B9HIW4</accession>
<dbReference type="InterPro" id="IPR050650">
    <property type="entry name" value="Type-II_Cytokine-TF_Rcpt"/>
</dbReference>
<feature type="compositionally biased region" description="Low complexity" evidence="1">
    <location>
        <begin position="279"/>
        <end position="297"/>
    </location>
</feature>
<evidence type="ECO:0000313" key="6">
    <source>
        <dbReference type="Proteomes" id="UP000694621"/>
    </source>
</evidence>
<feature type="region of interest" description="Disordered" evidence="1">
    <location>
        <begin position="426"/>
        <end position="477"/>
    </location>
</feature>
<dbReference type="GO" id="GO:0004896">
    <property type="term" value="F:cytokine receptor activity"/>
    <property type="evidence" value="ECO:0007669"/>
    <property type="project" value="TreeGrafter"/>
</dbReference>
<dbReference type="PANTHER" id="PTHR20859:SF93">
    <property type="entry name" value="CYTOKINE RECEPTOR FAMILY MEMBER B12-RELATED"/>
    <property type="match status" value="1"/>
</dbReference>
<dbReference type="PANTHER" id="PTHR20859">
    <property type="entry name" value="INTERFERON/INTERLEUKIN RECEPTOR"/>
    <property type="match status" value="1"/>
</dbReference>
<evidence type="ECO:0000256" key="1">
    <source>
        <dbReference type="SAM" id="MobiDB-lite"/>
    </source>
</evidence>
<dbReference type="InterPro" id="IPR003961">
    <property type="entry name" value="FN3_dom"/>
</dbReference>
<feature type="chain" id="PRO_5034862066" description="Fibronectin type-III domain-containing protein" evidence="2">
    <location>
        <begin position="21"/>
        <end position="477"/>
    </location>
</feature>
<dbReference type="OrthoDB" id="10031784at2759"/>
<evidence type="ECO:0000259" key="4">
    <source>
        <dbReference type="Pfam" id="PF09294"/>
    </source>
</evidence>
<evidence type="ECO:0000256" key="2">
    <source>
        <dbReference type="SAM" id="SignalP"/>
    </source>
</evidence>
<dbReference type="InterPro" id="IPR036116">
    <property type="entry name" value="FN3_sf"/>
</dbReference>
<dbReference type="GO" id="GO:0005886">
    <property type="term" value="C:plasma membrane"/>
    <property type="evidence" value="ECO:0007669"/>
    <property type="project" value="TreeGrafter"/>
</dbReference>
<dbReference type="Gene3D" id="2.60.40.10">
    <property type="entry name" value="Immunoglobulins"/>
    <property type="match status" value="1"/>
</dbReference>
<keyword evidence="2" id="KW-0732">Signal</keyword>
<dbReference type="SUPFAM" id="SSF49265">
    <property type="entry name" value="Fibronectin type III"/>
    <property type="match status" value="2"/>
</dbReference>
<name>A0A8B9HIW4_ASTMX</name>
<feature type="domain" description="Interferon/interleukin receptor" evidence="4">
    <location>
        <begin position="110"/>
        <end position="199"/>
    </location>
</feature>
<dbReference type="Pfam" id="PF01108">
    <property type="entry name" value="Tissue_fac"/>
    <property type="match status" value="1"/>
</dbReference>
<reference evidence="5" key="1">
    <citation type="submission" date="2025-08" db="UniProtKB">
        <authorList>
            <consortium name="Ensembl"/>
        </authorList>
    </citation>
    <scope>IDENTIFICATION</scope>
</reference>
<feature type="domain" description="Fibronectin type-III" evidence="3">
    <location>
        <begin position="8"/>
        <end position="95"/>
    </location>
</feature>
<protein>
    <recommendedName>
        <fullName evidence="7">Fibronectin type-III domain-containing protein</fullName>
    </recommendedName>
</protein>
<evidence type="ECO:0008006" key="7">
    <source>
        <dbReference type="Google" id="ProtNLM"/>
    </source>
</evidence>
<dbReference type="Proteomes" id="UP000694621">
    <property type="component" value="Unplaced"/>
</dbReference>
<feature type="signal peptide" evidence="2">
    <location>
        <begin position="1"/>
        <end position="20"/>
    </location>
</feature>
<organism evidence="5 6">
    <name type="scientific">Astyanax mexicanus</name>
    <name type="common">Blind cave fish</name>
    <name type="synonym">Astyanax fasciatus mexicanus</name>
    <dbReference type="NCBI Taxonomy" id="7994"/>
    <lineage>
        <taxon>Eukaryota</taxon>
        <taxon>Metazoa</taxon>
        <taxon>Chordata</taxon>
        <taxon>Craniata</taxon>
        <taxon>Vertebrata</taxon>
        <taxon>Euteleostomi</taxon>
        <taxon>Actinopterygii</taxon>
        <taxon>Neopterygii</taxon>
        <taxon>Teleostei</taxon>
        <taxon>Ostariophysi</taxon>
        <taxon>Characiformes</taxon>
        <taxon>Characoidei</taxon>
        <taxon>Acestrorhamphidae</taxon>
        <taxon>Acestrorhamphinae</taxon>
        <taxon>Astyanax</taxon>
    </lineage>
</organism>
<sequence length="477" mass="52545">INCGDCFVFSLSFLCVAVLCMHLPAPAKLSMDSHHFVHLLSWEPGLGSPEGVSYTVDVCVLRYSPLQCNLTEVFRLPNQIYYTIVSASLGNVTSSAYFPPFQPFKDTVPEPPRLKVLPCNESLCVHLQAPYERLLSVYNCTVYPCFKYKLNISSNGQFKEVQGLQTVVLEHLVPGQEYCVSVGIKDRSSSYRPAVCAFTAAAESRAGSPLLLSTCIYLGLGRSPYKEQLMGFPTVESLHSISLEPDTVKGIETDEGAAEDEDPEDESVAYERLGNQSGTCSGTCGQGSSSTQTLSDQGGNGYDRTQHSKIEIPSSPVPMAISSILPPTTSREHMVKPQLRTGFGLQQKPVNPPAGELSSTALGLFHKQLRHTGLSILAHRHRDKEQQDAEEEEEEGINVNLCSLRLGGQIEEDQLKKEGIPKQVIPTSLQKVEENTTQVQPMCSPSSERNVTDLQEKDDEEDEDEEEEEDSGYMMRN</sequence>
<evidence type="ECO:0000313" key="5">
    <source>
        <dbReference type="Ensembl" id="ENSAMXP00005010932.1"/>
    </source>
</evidence>
<feature type="compositionally biased region" description="Acidic residues" evidence="1">
    <location>
        <begin position="456"/>
        <end position="471"/>
    </location>
</feature>